<proteinExistence type="inferred from homology"/>
<dbReference type="Gene3D" id="3.30.497.10">
    <property type="entry name" value="Antithrombin, subunit I, domain 2"/>
    <property type="match status" value="1"/>
</dbReference>
<dbReference type="EMBL" id="JAMZMK010010156">
    <property type="protein sequence ID" value="KAI7732795.1"/>
    <property type="molecule type" value="Genomic_DNA"/>
</dbReference>
<dbReference type="InterPro" id="IPR000215">
    <property type="entry name" value="Serpin_fam"/>
</dbReference>
<feature type="domain" description="Serpin" evidence="3">
    <location>
        <begin position="178"/>
        <end position="544"/>
    </location>
</feature>
<comment type="caution">
    <text evidence="4">The sequence shown here is derived from an EMBL/GenBank/DDBJ whole genome shotgun (WGS) entry which is preliminary data.</text>
</comment>
<dbReference type="Pfam" id="PF00079">
    <property type="entry name" value="Serpin"/>
    <property type="match status" value="1"/>
</dbReference>
<dbReference type="AlphaFoldDB" id="A0AAD5C0Q6"/>
<dbReference type="InterPro" id="IPR042178">
    <property type="entry name" value="Serpin_sf_1"/>
</dbReference>
<dbReference type="InterPro" id="IPR023796">
    <property type="entry name" value="Serpin_dom"/>
</dbReference>
<dbReference type="SMART" id="SM00093">
    <property type="entry name" value="SERPIN"/>
    <property type="match status" value="1"/>
</dbReference>
<evidence type="ECO:0000256" key="2">
    <source>
        <dbReference type="RuleBase" id="RU000411"/>
    </source>
</evidence>
<dbReference type="Pfam" id="PF14290">
    <property type="entry name" value="SDH5_plant"/>
    <property type="match status" value="1"/>
</dbReference>
<reference evidence="4" key="1">
    <citation type="submission" date="2022-06" db="EMBL/GenBank/DDBJ databases">
        <title>Uncovering the hologenomic basis of an extraordinary plant invasion.</title>
        <authorList>
            <person name="Bieker V.C."/>
            <person name="Martin M.D."/>
            <person name="Gilbert T."/>
            <person name="Hodgins K."/>
            <person name="Battlay P."/>
            <person name="Petersen B."/>
            <person name="Wilson J."/>
        </authorList>
    </citation>
    <scope>NUCLEOTIDE SEQUENCE</scope>
    <source>
        <strain evidence="4">AA19_3_7</strain>
        <tissue evidence="4">Leaf</tissue>
    </source>
</reference>
<dbReference type="InterPro" id="IPR042185">
    <property type="entry name" value="Serpin_sf_2"/>
</dbReference>
<comment type="similarity">
    <text evidence="1 2">Belongs to the serpin family.</text>
</comment>
<dbReference type="SUPFAM" id="SSF56574">
    <property type="entry name" value="Serpins"/>
    <property type="match status" value="1"/>
</dbReference>
<gene>
    <name evidence="4" type="ORF">M8C21_033615</name>
</gene>
<evidence type="ECO:0000256" key="1">
    <source>
        <dbReference type="ARBA" id="ARBA00009500"/>
    </source>
</evidence>
<evidence type="ECO:0000313" key="4">
    <source>
        <dbReference type="EMBL" id="KAI7732795.1"/>
    </source>
</evidence>
<dbReference type="Proteomes" id="UP001206925">
    <property type="component" value="Unassembled WGS sequence"/>
</dbReference>
<name>A0AAD5C0Q6_AMBAR</name>
<dbReference type="GO" id="GO:0006099">
    <property type="term" value="P:tricarboxylic acid cycle"/>
    <property type="evidence" value="ECO:0007669"/>
    <property type="project" value="InterPro"/>
</dbReference>
<dbReference type="Gene3D" id="2.30.39.10">
    <property type="entry name" value="Alpha-1-antitrypsin, domain 1"/>
    <property type="match status" value="1"/>
</dbReference>
<protein>
    <recommendedName>
        <fullName evidence="3">Serpin domain-containing protein</fullName>
    </recommendedName>
</protein>
<dbReference type="InterPro" id="IPR036186">
    <property type="entry name" value="Serpin_sf"/>
</dbReference>
<sequence length="554" mass="62959">MGIGRTRFFSDGLTHLPDIKDGDIKHAFKELMAVSWAKLPFTVINKTKRALSKTTEDKASQEALANLLRVAEVVHELSGFLETLKMKIDDIVGMRLENIESLSDEVANSLSVAFRRYDAYMDSFGPNEGYLRKKVENELGMKLIQLKKRCSGLGGDWSNIPKICRNLTHVSNKIAKHLLLSKEFSNCNFVFSPIPIHLVLGLLAAGSTDETQRNLLEFLDTNTTNLRFLLLEILPWIFRDSSAAGGPQLCFANGVWIDKTLSLKPSFKQVVDTVYKAACDKVDFTVMEEKIAMEVNLWVKKHTKGLIEEVISSYDIEINTWLLFVNAVYFNGSWCETFDCLKTRVFNFYLYGGKSVRVPFMTSNKKQFLCKFNDFTVLGLPYKQGGDRRKFTMYLFLPKGEKPEHLNSLISKLCSTPDFIGRHIPRQKVRTRKFFIPKFKISSSIEATDMLRELNLLYPEAASLTEMVRTPERNQTIEEIRVYQKAFIKVDEKGTTATAASTFDGKGCSRFTEYIDFVADRPFLVVTREDLTGAILFFGRVINPQLCEKLDGAA</sequence>
<dbReference type="CDD" id="cd02043">
    <property type="entry name" value="serpinP_plants"/>
    <property type="match status" value="1"/>
</dbReference>
<evidence type="ECO:0000259" key="3">
    <source>
        <dbReference type="SMART" id="SM00093"/>
    </source>
</evidence>
<accession>A0AAD5C0Q6</accession>
<keyword evidence="5" id="KW-1185">Reference proteome</keyword>
<organism evidence="4 5">
    <name type="scientific">Ambrosia artemisiifolia</name>
    <name type="common">Common ragweed</name>
    <dbReference type="NCBI Taxonomy" id="4212"/>
    <lineage>
        <taxon>Eukaryota</taxon>
        <taxon>Viridiplantae</taxon>
        <taxon>Streptophyta</taxon>
        <taxon>Embryophyta</taxon>
        <taxon>Tracheophyta</taxon>
        <taxon>Spermatophyta</taxon>
        <taxon>Magnoliopsida</taxon>
        <taxon>eudicotyledons</taxon>
        <taxon>Gunneridae</taxon>
        <taxon>Pentapetalae</taxon>
        <taxon>asterids</taxon>
        <taxon>campanulids</taxon>
        <taxon>Asterales</taxon>
        <taxon>Asteraceae</taxon>
        <taxon>Asteroideae</taxon>
        <taxon>Heliantheae alliance</taxon>
        <taxon>Heliantheae</taxon>
        <taxon>Ambrosia</taxon>
    </lineage>
</organism>
<dbReference type="GO" id="GO:0004867">
    <property type="term" value="F:serine-type endopeptidase inhibitor activity"/>
    <property type="evidence" value="ECO:0007669"/>
    <property type="project" value="InterPro"/>
</dbReference>
<dbReference type="PANTHER" id="PTHR11461">
    <property type="entry name" value="SERINE PROTEASE INHIBITOR, SERPIN"/>
    <property type="match status" value="1"/>
</dbReference>
<dbReference type="GO" id="GO:0005615">
    <property type="term" value="C:extracellular space"/>
    <property type="evidence" value="ECO:0007669"/>
    <property type="project" value="InterPro"/>
</dbReference>
<evidence type="ECO:0000313" key="5">
    <source>
        <dbReference type="Proteomes" id="UP001206925"/>
    </source>
</evidence>
<dbReference type="InterPro" id="IPR025397">
    <property type="entry name" value="SDH5"/>
</dbReference>
<dbReference type="GO" id="GO:0045273">
    <property type="term" value="C:respiratory chain complex II (succinate dehydrogenase)"/>
    <property type="evidence" value="ECO:0007669"/>
    <property type="project" value="InterPro"/>
</dbReference>
<dbReference type="PANTHER" id="PTHR11461:SF211">
    <property type="entry name" value="GH10112P-RELATED"/>
    <property type="match status" value="1"/>
</dbReference>